<evidence type="ECO:0000256" key="3">
    <source>
        <dbReference type="ARBA" id="ARBA00022692"/>
    </source>
</evidence>
<dbReference type="PaxDb" id="4081-Solyc09g018840.2.1"/>
<evidence type="ECO:0000256" key="2">
    <source>
        <dbReference type="ARBA" id="ARBA00006574"/>
    </source>
</evidence>
<feature type="transmembrane region" description="Helical" evidence="8">
    <location>
        <begin position="81"/>
        <end position="101"/>
    </location>
</feature>
<dbReference type="Pfam" id="PF03094">
    <property type="entry name" value="Mlo"/>
    <property type="match status" value="1"/>
</dbReference>
<organism evidence="9">
    <name type="scientific">Solanum lycopersicum</name>
    <name type="common">Tomato</name>
    <name type="synonym">Lycopersicon esculentum</name>
    <dbReference type="NCBI Taxonomy" id="4081"/>
    <lineage>
        <taxon>Eukaryota</taxon>
        <taxon>Viridiplantae</taxon>
        <taxon>Streptophyta</taxon>
        <taxon>Embryophyta</taxon>
        <taxon>Tracheophyta</taxon>
        <taxon>Spermatophyta</taxon>
        <taxon>Magnoliopsida</taxon>
        <taxon>eudicotyledons</taxon>
        <taxon>Gunneridae</taxon>
        <taxon>Pentapetalae</taxon>
        <taxon>asterids</taxon>
        <taxon>lamiids</taxon>
        <taxon>Solanales</taxon>
        <taxon>Solanaceae</taxon>
        <taxon>Solanoideae</taxon>
        <taxon>Solaneae</taxon>
        <taxon>Solanum</taxon>
        <taxon>Solanum subgen. Lycopersicon</taxon>
    </lineage>
</organism>
<dbReference type="PANTHER" id="PTHR31942">
    <property type="entry name" value="MLO-LIKE PROTEIN 1"/>
    <property type="match status" value="1"/>
</dbReference>
<feature type="transmembrane region" description="Helical" evidence="8">
    <location>
        <begin position="20"/>
        <end position="40"/>
    </location>
</feature>
<reference evidence="9" key="1">
    <citation type="journal article" date="2012" name="Nature">
        <title>The tomato genome sequence provides insights into fleshy fruit evolution.</title>
        <authorList>
            <consortium name="Tomato Genome Consortium"/>
        </authorList>
    </citation>
    <scope>NUCLEOTIDE SEQUENCE [LARGE SCALE GENOMIC DNA]</scope>
    <source>
        <strain evidence="9">cv. Heinz 1706</strain>
    </source>
</reference>
<keyword evidence="7" id="KW-0568">Pathogenesis-related protein</keyword>
<name>A0A3Q7I210_SOLLC</name>
<dbReference type="Proteomes" id="UP000004994">
    <property type="component" value="Chromosome 9"/>
</dbReference>
<dbReference type="EnsemblPlants" id="Solyc09g018845.1.1">
    <property type="protein sequence ID" value="Solyc09g018845.1.1"/>
    <property type="gene ID" value="Solyc09g018845.1"/>
</dbReference>
<evidence type="ECO:0000256" key="4">
    <source>
        <dbReference type="ARBA" id="ARBA00022821"/>
    </source>
</evidence>
<evidence type="ECO:0000313" key="10">
    <source>
        <dbReference type="Proteomes" id="UP000004994"/>
    </source>
</evidence>
<dbReference type="GO" id="GO:0006952">
    <property type="term" value="P:defense response"/>
    <property type="evidence" value="ECO:0007669"/>
    <property type="project" value="UniProtKB-KW"/>
</dbReference>
<evidence type="ECO:0000313" key="9">
    <source>
        <dbReference type="EnsemblPlants" id="Solyc09g018845.1.1"/>
    </source>
</evidence>
<dbReference type="STRING" id="4081.A0A3Q7I210"/>
<accession>A0A3Q7I210</accession>
<dbReference type="InterPro" id="IPR004326">
    <property type="entry name" value="Mlo"/>
</dbReference>
<comment type="similarity">
    <text evidence="2">Belongs to the MLO family.</text>
</comment>
<keyword evidence="5 8" id="KW-1133">Transmembrane helix</keyword>
<dbReference type="PANTHER" id="PTHR31942:SF52">
    <property type="entry name" value="MLO-LIKE PROTEIN 1"/>
    <property type="match status" value="1"/>
</dbReference>
<evidence type="ECO:0000256" key="7">
    <source>
        <dbReference type="ARBA" id="ARBA00023265"/>
    </source>
</evidence>
<dbReference type="OMA" id="LREWICW"/>
<dbReference type="InParanoid" id="A0A3Q7I210"/>
<keyword evidence="3 8" id="KW-0812">Transmembrane</keyword>
<dbReference type="Gramene" id="Solyc09g018845.1.1">
    <property type="protein sequence ID" value="Solyc09g018845.1.1"/>
    <property type="gene ID" value="Solyc09g018845.1"/>
</dbReference>
<evidence type="ECO:0000256" key="5">
    <source>
        <dbReference type="ARBA" id="ARBA00022989"/>
    </source>
</evidence>
<protein>
    <submittedName>
        <fullName evidence="9">Uncharacterized protein</fullName>
    </submittedName>
</protein>
<dbReference type="GO" id="GO:0016020">
    <property type="term" value="C:membrane"/>
    <property type="evidence" value="ECO:0007669"/>
    <property type="project" value="UniProtKB-SubCell"/>
</dbReference>
<keyword evidence="6 8" id="KW-0472">Membrane</keyword>
<proteinExistence type="inferred from homology"/>
<sequence length="224" mass="25786">MNRSLKKVRDKEPIPPGRICGWHTYFWIAFIPFDLLIAVGTKLEHVIIQLAHEVAEKHVAIEGELVVQPSDDHFWFKRPQIVLVLIHFILFQNAFEIAFFFQDIGKLKVKSSGQFGMRKCRRKRVFDDDVIVTLPLYALVTQVDMKIQIKSELQMGTHFKKSIFDEPIQVGLLGWALKAKMKRGLKAATDAGTSTEGSTVRLQMSAINQKETTHLNWEHNYNQL</sequence>
<evidence type="ECO:0000256" key="1">
    <source>
        <dbReference type="ARBA" id="ARBA00004141"/>
    </source>
</evidence>
<keyword evidence="4" id="KW-0611">Plant defense</keyword>
<evidence type="ECO:0000256" key="6">
    <source>
        <dbReference type="ARBA" id="ARBA00023136"/>
    </source>
</evidence>
<comment type="subcellular location">
    <subcellularLocation>
        <location evidence="1">Membrane</location>
        <topology evidence="1">Multi-pass membrane protein</topology>
    </subcellularLocation>
</comment>
<keyword evidence="10" id="KW-1185">Reference proteome</keyword>
<evidence type="ECO:0000256" key="8">
    <source>
        <dbReference type="SAM" id="Phobius"/>
    </source>
</evidence>
<reference evidence="9" key="2">
    <citation type="submission" date="2019-01" db="UniProtKB">
        <authorList>
            <consortium name="EnsemblPlants"/>
        </authorList>
    </citation>
    <scope>IDENTIFICATION</scope>
    <source>
        <strain evidence="9">cv. Heinz 1706</strain>
    </source>
</reference>
<dbReference type="AlphaFoldDB" id="A0A3Q7I210"/>